<evidence type="ECO:0000313" key="1">
    <source>
        <dbReference type="EMBL" id="KPQ42671.1"/>
    </source>
</evidence>
<gene>
    <name evidence="1" type="ORF">MPEBLZ_02778</name>
</gene>
<accession>A0A0P8A7S1</accession>
<proteinExistence type="predicted"/>
<sequence>MEAVKQILRIPRNHELKIKVPQDFPENEIVEVILIMKKRQDSFKQKIQELKTAVKDNRFMNDLRDISEDFNTVD</sequence>
<reference evidence="1 2" key="1">
    <citation type="submission" date="2015-09" db="EMBL/GenBank/DDBJ databases">
        <title>A metagenomics-based metabolic model of nitrate-dependent anaerobic oxidation of methane by Methanoperedens-like archaea.</title>
        <authorList>
            <person name="Arshad A."/>
            <person name="Speth D.R."/>
            <person name="De Graaf R.M."/>
            <person name="Op Den Camp H.J."/>
            <person name="Jetten M.S."/>
            <person name="Welte C.U."/>
        </authorList>
    </citation>
    <scope>NUCLEOTIDE SEQUENCE [LARGE SCALE GENOMIC DNA]</scope>
</reference>
<evidence type="ECO:0000313" key="2">
    <source>
        <dbReference type="Proteomes" id="UP000050360"/>
    </source>
</evidence>
<dbReference type="EMBL" id="LKCM01000214">
    <property type="protein sequence ID" value="KPQ42671.1"/>
    <property type="molecule type" value="Genomic_DNA"/>
</dbReference>
<protein>
    <submittedName>
        <fullName evidence="1">Uncharacterized protein</fullName>
    </submittedName>
</protein>
<name>A0A0P8A7S1_9EURY</name>
<dbReference type="AlphaFoldDB" id="A0A0P8A7S1"/>
<dbReference type="Proteomes" id="UP000050360">
    <property type="component" value="Unassembled WGS sequence"/>
</dbReference>
<organism evidence="1 2">
    <name type="scientific">Candidatus Methanoperedens nitratireducens</name>
    <dbReference type="NCBI Taxonomy" id="1392998"/>
    <lineage>
        <taxon>Archaea</taxon>
        <taxon>Methanobacteriati</taxon>
        <taxon>Methanobacteriota</taxon>
        <taxon>Stenosarchaea group</taxon>
        <taxon>Methanomicrobia</taxon>
        <taxon>Methanosarcinales</taxon>
        <taxon>ANME-2 cluster</taxon>
        <taxon>Candidatus Methanoperedentaceae</taxon>
        <taxon>Candidatus Methanoperedens</taxon>
    </lineage>
</organism>
<comment type="caution">
    <text evidence="1">The sequence shown here is derived from an EMBL/GenBank/DDBJ whole genome shotgun (WGS) entry which is preliminary data.</text>
</comment>